<evidence type="ECO:0000313" key="3">
    <source>
        <dbReference type="EMBL" id="PYI03686.1"/>
    </source>
</evidence>
<dbReference type="InterPro" id="IPR053143">
    <property type="entry name" value="Arylsulfate_ST"/>
</dbReference>
<gene>
    <name evidence="3" type="ORF">BO78DRAFT_463115</name>
</gene>
<proteinExistence type="predicted"/>
<dbReference type="InterPro" id="IPR039535">
    <property type="entry name" value="ASST-like"/>
</dbReference>
<dbReference type="Pfam" id="PF14269">
    <property type="entry name" value="Arylsulfotran_2"/>
    <property type="match status" value="1"/>
</dbReference>
<keyword evidence="1" id="KW-0472">Membrane</keyword>
<evidence type="ECO:0000256" key="1">
    <source>
        <dbReference type="SAM" id="Phobius"/>
    </source>
</evidence>
<feature type="chain" id="PRO_5016367702" description="Arylsulfotransferase" evidence="2">
    <location>
        <begin position="25"/>
        <end position="582"/>
    </location>
</feature>
<accession>A0A319E0U3</accession>
<keyword evidence="1" id="KW-0812">Transmembrane</keyword>
<protein>
    <recommendedName>
        <fullName evidence="5">Arylsulfotransferase</fullName>
    </recommendedName>
</protein>
<dbReference type="AlphaFoldDB" id="A0A319E0U3"/>
<keyword evidence="4" id="KW-1185">Reference proteome</keyword>
<dbReference type="OrthoDB" id="5427350at2759"/>
<dbReference type="Proteomes" id="UP000248423">
    <property type="component" value="Unassembled WGS sequence"/>
</dbReference>
<dbReference type="STRING" id="1448318.A0A319E0U3"/>
<evidence type="ECO:0000313" key="4">
    <source>
        <dbReference type="Proteomes" id="UP000248423"/>
    </source>
</evidence>
<reference evidence="3 4" key="1">
    <citation type="submission" date="2018-02" db="EMBL/GenBank/DDBJ databases">
        <title>The genomes of Aspergillus section Nigri reveals drivers in fungal speciation.</title>
        <authorList>
            <consortium name="DOE Joint Genome Institute"/>
            <person name="Vesth T.C."/>
            <person name="Nybo J."/>
            <person name="Theobald S."/>
            <person name="Brandl J."/>
            <person name="Frisvad J.C."/>
            <person name="Nielsen K.F."/>
            <person name="Lyhne E.K."/>
            <person name="Kogle M.E."/>
            <person name="Kuo A."/>
            <person name="Riley R."/>
            <person name="Clum A."/>
            <person name="Nolan M."/>
            <person name="Lipzen A."/>
            <person name="Salamov A."/>
            <person name="Henrissat B."/>
            <person name="Wiebenga A."/>
            <person name="De vries R.P."/>
            <person name="Grigoriev I.V."/>
            <person name="Mortensen U.H."/>
            <person name="Andersen M.R."/>
            <person name="Baker S.E."/>
        </authorList>
    </citation>
    <scope>NUCLEOTIDE SEQUENCE [LARGE SCALE GENOMIC DNA]</scope>
    <source>
        <strain evidence="3 4">CBS 121057</strain>
    </source>
</reference>
<evidence type="ECO:0008006" key="5">
    <source>
        <dbReference type="Google" id="ProtNLM"/>
    </source>
</evidence>
<sequence length="582" mass="64943">MIPPISPRSTILWSFVLFFTTALAFTPSEDSDPVSYVTLPKHRIIKWNITHYDRQSLAPGYWFVAPYWVTVGEPYTTRWMPYQIGPQIFDQDGELVWTGVEFTDNQNAFDLRVVDSSDKPQLSVMVQTGIGLDLENANGTVLDDHYQVVGSVPVNDKHEFFVYAPGRALAIHHRREVVDLAEIGLPGVSRLVKFQGFQDIDYTTGEVLFEWDSEGNISLGETYRSVEAGPPEDAADYVHANSIEKTTDGDYLLSCRHTNTIYSISGQDGSILWRLGGKKNSFEKDFIFSKQHDARIISMTSEHMVMSFLDNGADELSSDETVSSAMIVELDLVAYTATLLNRYPRPDGDVTSRRGSTQLLPNNNVFVSWSDYGYISEFDHDGRLLLEARFVSDRFGNYRAYKYPWTAQPAEPPALVASVSGTSSSDLTTEFHVSWNGATEVKSWRFRARANATSDDVEIGVTPKTGFETTFVAKGYMDWVSVEAVNTNSETLAISPIIRSSSPKYWPNGDMPGTDDPAALLAPIVHESHPANLLVIGIFALILAIGSICWLCTGLFRHRGRRSYARVLEGEGEPMLESRNSV</sequence>
<dbReference type="PANTHER" id="PTHR35340:SF8">
    <property type="entry name" value="ASST-DOMAIN-CONTAINING PROTEIN"/>
    <property type="match status" value="1"/>
</dbReference>
<dbReference type="InterPro" id="IPR011047">
    <property type="entry name" value="Quinoprotein_ADH-like_sf"/>
</dbReference>
<dbReference type="SUPFAM" id="SSF50998">
    <property type="entry name" value="Quinoprotein alcohol dehydrogenase-like"/>
    <property type="match status" value="1"/>
</dbReference>
<dbReference type="EMBL" id="KZ826377">
    <property type="protein sequence ID" value="PYI03686.1"/>
    <property type="molecule type" value="Genomic_DNA"/>
</dbReference>
<dbReference type="PANTHER" id="PTHR35340">
    <property type="entry name" value="PQQ ENZYME REPEAT PROTEIN-RELATED"/>
    <property type="match status" value="1"/>
</dbReference>
<feature type="signal peptide" evidence="2">
    <location>
        <begin position="1"/>
        <end position="24"/>
    </location>
</feature>
<keyword evidence="2" id="KW-0732">Signal</keyword>
<feature type="transmembrane region" description="Helical" evidence="1">
    <location>
        <begin position="533"/>
        <end position="556"/>
    </location>
</feature>
<name>A0A319E0U3_ASPSB</name>
<organism evidence="3 4">
    <name type="scientific">Aspergillus sclerotiicarbonarius (strain CBS 121057 / IBT 28362)</name>
    <dbReference type="NCBI Taxonomy" id="1448318"/>
    <lineage>
        <taxon>Eukaryota</taxon>
        <taxon>Fungi</taxon>
        <taxon>Dikarya</taxon>
        <taxon>Ascomycota</taxon>
        <taxon>Pezizomycotina</taxon>
        <taxon>Eurotiomycetes</taxon>
        <taxon>Eurotiomycetidae</taxon>
        <taxon>Eurotiales</taxon>
        <taxon>Aspergillaceae</taxon>
        <taxon>Aspergillus</taxon>
        <taxon>Aspergillus subgen. Circumdati</taxon>
    </lineage>
</organism>
<evidence type="ECO:0000256" key="2">
    <source>
        <dbReference type="SAM" id="SignalP"/>
    </source>
</evidence>
<keyword evidence="1" id="KW-1133">Transmembrane helix</keyword>
<dbReference type="VEuPathDB" id="FungiDB:BO78DRAFT_463115"/>